<gene>
    <name evidence="2" type="ORF">PMAYCL1PPCAC_01296</name>
</gene>
<name>A0AAN5C797_9BILA</name>
<feature type="compositionally biased region" description="Acidic residues" evidence="1">
    <location>
        <begin position="372"/>
        <end position="402"/>
    </location>
</feature>
<reference evidence="3" key="1">
    <citation type="submission" date="2022-10" db="EMBL/GenBank/DDBJ databases">
        <title>Genome assembly of Pristionchus species.</title>
        <authorList>
            <person name="Yoshida K."/>
            <person name="Sommer R.J."/>
        </authorList>
    </citation>
    <scope>NUCLEOTIDE SEQUENCE [LARGE SCALE GENOMIC DNA]</scope>
    <source>
        <strain evidence="3">RS5460</strain>
    </source>
</reference>
<feature type="compositionally biased region" description="Basic and acidic residues" evidence="1">
    <location>
        <begin position="362"/>
        <end position="371"/>
    </location>
</feature>
<protein>
    <submittedName>
        <fullName evidence="2">Uncharacterized protein</fullName>
    </submittedName>
</protein>
<comment type="caution">
    <text evidence="2">The sequence shown here is derived from an EMBL/GenBank/DDBJ whole genome shotgun (WGS) entry which is preliminary data.</text>
</comment>
<proteinExistence type="predicted"/>
<sequence length="538" mass="63891">MLFLPPFESEDYRFLITDAPRITFLINDSLYCMNEVWENGTRVMKMKAIDTKTLKVESINVNQEFLFQDVFETAVVHNNRAYLWHYEAQFFYEGTTDGENFRWKLIMTENSEEFNGKCLTFSYNDGDDSYFCVIDYDYYAENDTEEYFIHRVNLNEQPMWWTKRAISLKDQKLAKYVDDNEIESTDYLRVFVAGQFTHLFSHKYDDQVHLFLDLSSLELSMDVAYQNQKLPHPYKSELFTNNHQIFMISETKDKKKSVLHRYDHEIQQWTKLGTLSHDKYLVRHIPQNVGKQVHFLGAATQGPNKTFVPALCVLELEPSLFQLTAYAIAKNQRLTRLTRTLLPELIRDRLIKIGALSEGNDDQGRTEKDKEEEREDNGGEDNEEEVEKDESEWESDEDMRDMDDMEDAKLDYEMKRMRFFHYKFQRAKKDERELIGALNWMTCAYEIDEEEDPPKFIPYPSPVIEVDIDERIRTTWIRHRFQKAIVYYWNCIENSPISKHFILSAESFRTFYVMHEVCRVSRRALSSRCTSAGNSYSS</sequence>
<keyword evidence="3" id="KW-1185">Reference proteome</keyword>
<dbReference type="EMBL" id="BTRK01000001">
    <property type="protein sequence ID" value="GMR31101.1"/>
    <property type="molecule type" value="Genomic_DNA"/>
</dbReference>
<dbReference type="AlphaFoldDB" id="A0AAN5C797"/>
<evidence type="ECO:0000313" key="3">
    <source>
        <dbReference type="Proteomes" id="UP001328107"/>
    </source>
</evidence>
<feature type="region of interest" description="Disordered" evidence="1">
    <location>
        <begin position="357"/>
        <end position="402"/>
    </location>
</feature>
<accession>A0AAN5C797</accession>
<evidence type="ECO:0000256" key="1">
    <source>
        <dbReference type="SAM" id="MobiDB-lite"/>
    </source>
</evidence>
<evidence type="ECO:0000313" key="2">
    <source>
        <dbReference type="EMBL" id="GMR31101.1"/>
    </source>
</evidence>
<dbReference type="Proteomes" id="UP001328107">
    <property type="component" value="Unassembled WGS sequence"/>
</dbReference>
<organism evidence="2 3">
    <name type="scientific">Pristionchus mayeri</name>
    <dbReference type="NCBI Taxonomy" id="1317129"/>
    <lineage>
        <taxon>Eukaryota</taxon>
        <taxon>Metazoa</taxon>
        <taxon>Ecdysozoa</taxon>
        <taxon>Nematoda</taxon>
        <taxon>Chromadorea</taxon>
        <taxon>Rhabditida</taxon>
        <taxon>Rhabditina</taxon>
        <taxon>Diplogasteromorpha</taxon>
        <taxon>Diplogasteroidea</taxon>
        <taxon>Neodiplogasteridae</taxon>
        <taxon>Pristionchus</taxon>
    </lineage>
</organism>